<evidence type="ECO:0000313" key="2">
    <source>
        <dbReference type="Proteomes" id="UP000694407"/>
    </source>
</evidence>
<dbReference type="GO" id="GO:0006355">
    <property type="term" value="P:regulation of DNA-templated transcription"/>
    <property type="evidence" value="ECO:0007669"/>
    <property type="project" value="InterPro"/>
</dbReference>
<dbReference type="PANTHER" id="PTHR16131">
    <property type="entry name" value="LIGAND-DEPENDENT NUCLEAR RECEPTOR-INTERACTING FACTOR 1"/>
    <property type="match status" value="1"/>
</dbReference>
<accession>A0A8C6A331</accession>
<reference evidence="1" key="2">
    <citation type="submission" date="2025-09" db="UniProtKB">
        <authorList>
            <consortium name="Ensembl"/>
        </authorList>
    </citation>
    <scope>IDENTIFICATION</scope>
</reference>
<proteinExistence type="predicted"/>
<reference evidence="1" key="1">
    <citation type="submission" date="2025-08" db="UniProtKB">
        <authorList>
            <consortium name="Ensembl"/>
        </authorList>
    </citation>
    <scope>IDENTIFICATION</scope>
</reference>
<protein>
    <submittedName>
        <fullName evidence="1">Uncharacterized protein</fullName>
    </submittedName>
</protein>
<dbReference type="GeneTree" id="ENSGT00390000017353"/>
<dbReference type="Proteomes" id="UP000694407">
    <property type="component" value="Unplaced"/>
</dbReference>
<sequence>MYIPCSMLYLFTQNVLLSVSGCMYQVVQTIGSDGKNLLQLLPIPNSSGNLIPLVQSSVMSDALKGNTGKPVQVTFQTQISSSSTSASVQLPIFQPASSSKYFLTRTVDTAEKGRVTSVGTENFTSSVSKVKSHGVKIDGLTMQTFAVPPSTQNDSSYIVVKTPNLPMTVKSPVLPSGHHLQIPAHAEVKSVPASSLPPSVQQKILAAATTSTSGAVESSQIPTVIYVSPVNTVKNIATKNFQNIYPKPVKEIAKPLILNTTQIPSKVAAETQLKGGQHSQAAPVKWIFQENLRPCTPSLVPVKSSNNVASKILKTFVDRKSLGDNTVNMPPLSTISPSGTQSISVQQHPLLPLFLLSPLW</sequence>
<name>A0A8C6A331_MARMA</name>
<dbReference type="AlphaFoldDB" id="A0A8C6A331"/>
<dbReference type="InterPro" id="IPR026191">
    <property type="entry name" value="LRIF1"/>
</dbReference>
<dbReference type="GO" id="GO:0042974">
    <property type="term" value="F:nuclear retinoic acid receptor binding"/>
    <property type="evidence" value="ECO:0007669"/>
    <property type="project" value="InterPro"/>
</dbReference>
<dbReference type="PANTHER" id="PTHR16131:SF2">
    <property type="entry name" value="LIGAND-DEPENDENT NUCLEAR RECEPTOR-INTERACTING FACTOR 1"/>
    <property type="match status" value="1"/>
</dbReference>
<evidence type="ECO:0000313" key="1">
    <source>
        <dbReference type="Ensembl" id="ENSMMMP00000023802.1"/>
    </source>
</evidence>
<dbReference type="Pfam" id="PF15741">
    <property type="entry name" value="LRIF1"/>
    <property type="match status" value="1"/>
</dbReference>
<dbReference type="Ensembl" id="ENSMMMT00000026949.1">
    <property type="protein sequence ID" value="ENSMMMP00000023802.1"/>
    <property type="gene ID" value="ENSMMMG00000020850.1"/>
</dbReference>
<keyword evidence="2" id="KW-1185">Reference proteome</keyword>
<organism evidence="1 2">
    <name type="scientific">Marmota marmota marmota</name>
    <name type="common">Alpine marmot</name>
    <dbReference type="NCBI Taxonomy" id="9994"/>
    <lineage>
        <taxon>Eukaryota</taxon>
        <taxon>Metazoa</taxon>
        <taxon>Chordata</taxon>
        <taxon>Craniata</taxon>
        <taxon>Vertebrata</taxon>
        <taxon>Euteleostomi</taxon>
        <taxon>Mammalia</taxon>
        <taxon>Eutheria</taxon>
        <taxon>Euarchontoglires</taxon>
        <taxon>Glires</taxon>
        <taxon>Rodentia</taxon>
        <taxon>Sciuromorpha</taxon>
        <taxon>Sciuridae</taxon>
        <taxon>Xerinae</taxon>
        <taxon>Marmotini</taxon>
        <taxon>Marmota</taxon>
    </lineage>
</organism>